<dbReference type="InterPro" id="IPR036779">
    <property type="entry name" value="LysM_dom_sf"/>
</dbReference>
<dbReference type="PROSITE" id="PS51782">
    <property type="entry name" value="LYSM"/>
    <property type="match status" value="2"/>
</dbReference>
<name>A0A2S7IMN0_9BACT</name>
<proteinExistence type="predicted"/>
<organism evidence="3 4">
    <name type="scientific">Siphonobacter curvatus</name>
    <dbReference type="NCBI Taxonomy" id="2094562"/>
    <lineage>
        <taxon>Bacteria</taxon>
        <taxon>Pseudomonadati</taxon>
        <taxon>Bacteroidota</taxon>
        <taxon>Cytophagia</taxon>
        <taxon>Cytophagales</taxon>
        <taxon>Cytophagaceae</taxon>
        <taxon>Siphonobacter</taxon>
    </lineage>
</organism>
<gene>
    <name evidence="3" type="ORF">C5O19_04245</name>
</gene>
<evidence type="ECO:0000313" key="3">
    <source>
        <dbReference type="EMBL" id="PQA58878.1"/>
    </source>
</evidence>
<dbReference type="AlphaFoldDB" id="A0A2S7IMN0"/>
<feature type="compositionally biased region" description="Basic and acidic residues" evidence="1">
    <location>
        <begin position="207"/>
        <end position="227"/>
    </location>
</feature>
<feature type="compositionally biased region" description="Low complexity" evidence="1">
    <location>
        <begin position="265"/>
        <end position="276"/>
    </location>
</feature>
<dbReference type="Gene3D" id="3.10.350.10">
    <property type="entry name" value="LysM domain"/>
    <property type="match status" value="2"/>
</dbReference>
<dbReference type="InterPro" id="IPR018392">
    <property type="entry name" value="LysM"/>
</dbReference>
<evidence type="ECO:0000256" key="1">
    <source>
        <dbReference type="SAM" id="MobiDB-lite"/>
    </source>
</evidence>
<feature type="domain" description="LysM" evidence="2">
    <location>
        <begin position="149"/>
        <end position="193"/>
    </location>
</feature>
<evidence type="ECO:0000313" key="4">
    <source>
        <dbReference type="Proteomes" id="UP000239590"/>
    </source>
</evidence>
<evidence type="ECO:0000259" key="2">
    <source>
        <dbReference type="PROSITE" id="PS51782"/>
    </source>
</evidence>
<dbReference type="CDD" id="cd00118">
    <property type="entry name" value="LysM"/>
    <property type="match status" value="2"/>
</dbReference>
<sequence length="390" mass="43500">MIFWSLVKLETYSFTSRFRPVKAWVIPPLSFGVTNSYSLKIKFISAGMRYLNCFFLGFFGLISLDSSALTTPVDSIGTEWKNGKTLIVYKVTSGQTLYSLLKKYNVTLDEFKAVNPDFSGNLRSQETVYIPRNWKRREEPTAVTSTSGKTHKVEPGQTLFSIARKYDVGTADLKRWNNLPSDGTVKLDQVLYVSEPTKTEVAPATKPEVRKPEEPRKPEPTKDKPEVAKAPVVVTKPEVREEPRKPEEPKKEEPKKPDSTKAKPEATPTKPVTVPKPEAEVLTPVRTENEPVPNAGTGAKKVVEMGLCELIDAQDKTGKYLALHRSAPVGTMLTVRNEANNQSVIVKVIGKLPDTGLADRVVVRLSARAFEKLMPTDRRIRAEVSYLAVQ</sequence>
<dbReference type="PANTHER" id="PTHR33734:SF22">
    <property type="entry name" value="MEMBRANE-BOUND LYTIC MUREIN TRANSGLYCOSYLASE D"/>
    <property type="match status" value="1"/>
</dbReference>
<dbReference type="SUPFAM" id="SSF54106">
    <property type="entry name" value="LysM domain"/>
    <property type="match status" value="2"/>
</dbReference>
<dbReference type="InterPro" id="IPR036908">
    <property type="entry name" value="RlpA-like_sf"/>
</dbReference>
<dbReference type="Proteomes" id="UP000239590">
    <property type="component" value="Unassembled WGS sequence"/>
</dbReference>
<feature type="compositionally biased region" description="Basic and acidic residues" evidence="1">
    <location>
        <begin position="237"/>
        <end position="264"/>
    </location>
</feature>
<dbReference type="Gene3D" id="2.40.40.10">
    <property type="entry name" value="RlpA-like domain"/>
    <property type="match status" value="1"/>
</dbReference>
<dbReference type="EMBL" id="PTRA01000001">
    <property type="protein sequence ID" value="PQA58878.1"/>
    <property type="molecule type" value="Genomic_DNA"/>
</dbReference>
<feature type="region of interest" description="Disordered" evidence="1">
    <location>
        <begin position="198"/>
        <end position="276"/>
    </location>
</feature>
<keyword evidence="4" id="KW-1185">Reference proteome</keyword>
<protein>
    <recommendedName>
        <fullName evidence="2">LysM domain-containing protein</fullName>
    </recommendedName>
</protein>
<comment type="caution">
    <text evidence="3">The sequence shown here is derived from an EMBL/GenBank/DDBJ whole genome shotgun (WGS) entry which is preliminary data.</text>
</comment>
<dbReference type="PANTHER" id="PTHR33734">
    <property type="entry name" value="LYSM DOMAIN-CONTAINING GPI-ANCHORED PROTEIN 2"/>
    <property type="match status" value="1"/>
</dbReference>
<dbReference type="SMART" id="SM00257">
    <property type="entry name" value="LysM"/>
    <property type="match status" value="2"/>
</dbReference>
<feature type="domain" description="LysM" evidence="2">
    <location>
        <begin position="87"/>
        <end position="130"/>
    </location>
</feature>
<dbReference type="Pfam" id="PF01476">
    <property type="entry name" value="LysM"/>
    <property type="match status" value="2"/>
</dbReference>
<reference evidence="4" key="1">
    <citation type="submission" date="2018-02" db="EMBL/GenBank/DDBJ databases">
        <title>Genome sequencing of Solimonas sp. HR-BB.</title>
        <authorList>
            <person name="Lee Y."/>
            <person name="Jeon C.O."/>
        </authorList>
    </citation>
    <scope>NUCLEOTIDE SEQUENCE [LARGE SCALE GENOMIC DNA]</scope>
    <source>
        <strain evidence="4">HR-U</strain>
    </source>
</reference>
<accession>A0A2S7IMN0</accession>
<dbReference type="OrthoDB" id="2149800at2"/>
<dbReference type="GO" id="GO:0008932">
    <property type="term" value="F:lytic endotransglycosylase activity"/>
    <property type="evidence" value="ECO:0007669"/>
    <property type="project" value="TreeGrafter"/>
</dbReference>